<dbReference type="InterPro" id="IPR011060">
    <property type="entry name" value="RibuloseP-bd_barrel"/>
</dbReference>
<dbReference type="NCBIfam" id="TIGR00007">
    <property type="entry name" value="1-(5-phosphoribosyl)-5-[(5-phosphoribosylamino)methylideneamino]imidazole-4-carboxamide isomerase"/>
    <property type="match status" value="1"/>
</dbReference>
<dbReference type="PANTHER" id="PTHR43090">
    <property type="entry name" value="1-(5-PHOSPHORIBOSYL)-5-[(5-PHOSPHORIBOSYLAMINO)METHYLIDENEAMINO] IMIDAZOLE-4-CARBOXAMIDE ISOMERASE"/>
    <property type="match status" value="1"/>
</dbReference>
<dbReference type="InterPro" id="IPR006063">
    <property type="entry name" value="HisA_bact_arch"/>
</dbReference>
<evidence type="ECO:0000256" key="9">
    <source>
        <dbReference type="ARBA" id="ARBA00023102"/>
    </source>
</evidence>
<dbReference type="AlphaFoldDB" id="A0A9D2S8T7"/>
<dbReference type="InterPro" id="IPR013785">
    <property type="entry name" value="Aldolase_TIM"/>
</dbReference>
<evidence type="ECO:0000256" key="3">
    <source>
        <dbReference type="ARBA" id="ARBA00005133"/>
    </source>
</evidence>
<gene>
    <name evidence="12 15" type="primary">hisA</name>
    <name evidence="15" type="ORF">H9771_08715</name>
</gene>
<dbReference type="GO" id="GO:0000105">
    <property type="term" value="P:L-histidine biosynthetic process"/>
    <property type="evidence" value="ECO:0007669"/>
    <property type="project" value="UniProtKB-UniRule"/>
</dbReference>
<evidence type="ECO:0000256" key="1">
    <source>
        <dbReference type="ARBA" id="ARBA00000901"/>
    </source>
</evidence>
<evidence type="ECO:0000256" key="8">
    <source>
        <dbReference type="ARBA" id="ARBA00022605"/>
    </source>
</evidence>
<comment type="similarity">
    <text evidence="4 12 13">Belongs to the HisA/HisF family.</text>
</comment>
<comment type="pathway">
    <text evidence="3 12 14">Amino-acid biosynthesis; L-histidine biosynthesis; L-histidine from 5-phospho-alpha-D-ribose 1-diphosphate: step 4/9.</text>
</comment>
<dbReference type="CDD" id="cd04732">
    <property type="entry name" value="HisA"/>
    <property type="match status" value="1"/>
</dbReference>
<protein>
    <recommendedName>
        <fullName evidence="6 12">1-(5-phosphoribosyl)-5-[(5-phosphoribosylamino)methylideneamino] imidazole-4-carboxamide isomerase</fullName>
        <ecNumber evidence="5 12">5.3.1.16</ecNumber>
    </recommendedName>
    <alternativeName>
        <fullName evidence="11 12">Phosphoribosylformimino-5-aminoimidazole carboxamide ribotide isomerase</fullName>
    </alternativeName>
</protein>
<keyword evidence="10 12" id="KW-0413">Isomerase</keyword>
<organism evidence="15 16">
    <name type="scientific">Candidatus Faecalibacterium faecipullorum</name>
    <dbReference type="NCBI Taxonomy" id="2838578"/>
    <lineage>
        <taxon>Bacteria</taxon>
        <taxon>Bacillati</taxon>
        <taxon>Bacillota</taxon>
        <taxon>Clostridia</taxon>
        <taxon>Eubacteriales</taxon>
        <taxon>Oscillospiraceae</taxon>
        <taxon>Faecalibacterium</taxon>
    </lineage>
</organism>
<dbReference type="FunFam" id="3.20.20.70:FF:000009">
    <property type="entry name" value="1-(5-phosphoribosyl)-5-[(5-phosphoribosylamino)methylideneamino] imidazole-4-carboxamide isomerase"/>
    <property type="match status" value="1"/>
</dbReference>
<evidence type="ECO:0000313" key="15">
    <source>
        <dbReference type="EMBL" id="HJB59715.1"/>
    </source>
</evidence>
<dbReference type="GO" id="GO:0003949">
    <property type="term" value="F:1-(5-phosphoribosyl)-5-[(5-phosphoribosylamino)methylideneamino]imidazole-4-carboxamide isomerase activity"/>
    <property type="evidence" value="ECO:0007669"/>
    <property type="project" value="UniProtKB-UniRule"/>
</dbReference>
<evidence type="ECO:0000256" key="12">
    <source>
        <dbReference type="HAMAP-Rule" id="MF_01014"/>
    </source>
</evidence>
<dbReference type="GO" id="GO:0000162">
    <property type="term" value="P:L-tryptophan biosynthetic process"/>
    <property type="evidence" value="ECO:0007669"/>
    <property type="project" value="TreeGrafter"/>
</dbReference>
<comment type="caution">
    <text evidence="15">The sequence shown here is derived from an EMBL/GenBank/DDBJ whole genome shotgun (WGS) entry which is preliminary data.</text>
</comment>
<evidence type="ECO:0000256" key="7">
    <source>
        <dbReference type="ARBA" id="ARBA00022490"/>
    </source>
</evidence>
<name>A0A9D2S8T7_9FIRM</name>
<dbReference type="HAMAP" id="MF_01014">
    <property type="entry name" value="HisA"/>
    <property type="match status" value="1"/>
</dbReference>
<dbReference type="EMBL" id="DWXX01000160">
    <property type="protein sequence ID" value="HJB59715.1"/>
    <property type="molecule type" value="Genomic_DNA"/>
</dbReference>
<sequence length="244" mass="25888">MKLFPAIDLRSGRVVRLTQGDYDRMTVYGADPAAQADAFRRAGAKHLHLVDLDGAKDGAPANFEAIRAIARQGGLFVEVGGGIRTEAQIDAYLSLGAGRCILGSVAVTDFAFTARMLQKYGPRIAVGVDLRDGYVAIHGWQETRPIEGAAFCKKLADAGCAALIVTDIARDGAMQGTNLDLYRRLRRAVPDVALTASGGISRMEELAELDGMGVDAAILGKSLYTGALDLAACVCRFEREGGQP</sequence>
<evidence type="ECO:0000256" key="10">
    <source>
        <dbReference type="ARBA" id="ARBA00023235"/>
    </source>
</evidence>
<dbReference type="InterPro" id="IPR044524">
    <property type="entry name" value="Isoase_HisA-like"/>
</dbReference>
<feature type="active site" description="Proton donor" evidence="12">
    <location>
        <position position="129"/>
    </location>
</feature>
<dbReference type="Pfam" id="PF00977">
    <property type="entry name" value="His_biosynth"/>
    <property type="match status" value="1"/>
</dbReference>
<dbReference type="PANTHER" id="PTHR43090:SF2">
    <property type="entry name" value="1-(5-PHOSPHORIBOSYL)-5-[(5-PHOSPHORIBOSYLAMINO)METHYLIDENEAMINO] IMIDAZOLE-4-CARBOXAMIDE ISOMERASE"/>
    <property type="match status" value="1"/>
</dbReference>
<reference evidence="15" key="1">
    <citation type="journal article" date="2021" name="PeerJ">
        <title>Extensive microbial diversity within the chicken gut microbiome revealed by metagenomics and culture.</title>
        <authorList>
            <person name="Gilroy R."/>
            <person name="Ravi A."/>
            <person name="Getino M."/>
            <person name="Pursley I."/>
            <person name="Horton D.L."/>
            <person name="Alikhan N.F."/>
            <person name="Baker D."/>
            <person name="Gharbi K."/>
            <person name="Hall N."/>
            <person name="Watson M."/>
            <person name="Adriaenssens E.M."/>
            <person name="Foster-Nyarko E."/>
            <person name="Jarju S."/>
            <person name="Secka A."/>
            <person name="Antonio M."/>
            <person name="Oren A."/>
            <person name="Chaudhuri R.R."/>
            <person name="La Ragione R."/>
            <person name="Hildebrand F."/>
            <person name="Pallen M.J."/>
        </authorList>
    </citation>
    <scope>NUCLEOTIDE SEQUENCE</scope>
    <source>
        <strain evidence="15">ChiHjej9B8-13557</strain>
    </source>
</reference>
<comment type="catalytic activity">
    <reaction evidence="1 12 14">
        <text>1-(5-phospho-beta-D-ribosyl)-5-[(5-phospho-beta-D-ribosylamino)methylideneamino]imidazole-4-carboxamide = 5-[(5-phospho-1-deoxy-D-ribulos-1-ylimino)methylamino]-1-(5-phospho-beta-D-ribosyl)imidazole-4-carboxamide</text>
        <dbReference type="Rhea" id="RHEA:15469"/>
        <dbReference type="ChEBI" id="CHEBI:58435"/>
        <dbReference type="ChEBI" id="CHEBI:58525"/>
        <dbReference type="EC" id="5.3.1.16"/>
    </reaction>
</comment>
<dbReference type="SUPFAM" id="SSF51366">
    <property type="entry name" value="Ribulose-phoshate binding barrel"/>
    <property type="match status" value="1"/>
</dbReference>
<dbReference type="Gene3D" id="3.20.20.70">
    <property type="entry name" value="Aldolase class I"/>
    <property type="match status" value="1"/>
</dbReference>
<keyword evidence="8 12" id="KW-0028">Amino-acid biosynthesis</keyword>
<dbReference type="GO" id="GO:0005737">
    <property type="term" value="C:cytoplasm"/>
    <property type="evidence" value="ECO:0007669"/>
    <property type="project" value="UniProtKB-SubCell"/>
</dbReference>
<accession>A0A9D2S8T7</accession>
<dbReference type="Proteomes" id="UP000824211">
    <property type="component" value="Unassembled WGS sequence"/>
</dbReference>
<keyword evidence="9 12" id="KW-0368">Histidine biosynthesis</keyword>
<dbReference type="InterPro" id="IPR006062">
    <property type="entry name" value="His_biosynth"/>
</dbReference>
<evidence type="ECO:0000256" key="14">
    <source>
        <dbReference type="RuleBase" id="RU003658"/>
    </source>
</evidence>
<proteinExistence type="inferred from homology"/>
<keyword evidence="7 12" id="KW-0963">Cytoplasm</keyword>
<evidence type="ECO:0000256" key="4">
    <source>
        <dbReference type="ARBA" id="ARBA00009667"/>
    </source>
</evidence>
<dbReference type="EC" id="5.3.1.16" evidence="5 12"/>
<dbReference type="InterPro" id="IPR023016">
    <property type="entry name" value="HisA/PriA"/>
</dbReference>
<evidence type="ECO:0000256" key="6">
    <source>
        <dbReference type="ARBA" id="ARBA00018464"/>
    </source>
</evidence>
<evidence type="ECO:0000256" key="2">
    <source>
        <dbReference type="ARBA" id="ARBA00004496"/>
    </source>
</evidence>
<evidence type="ECO:0000313" key="16">
    <source>
        <dbReference type="Proteomes" id="UP000824211"/>
    </source>
</evidence>
<reference evidence="15" key="2">
    <citation type="submission" date="2021-04" db="EMBL/GenBank/DDBJ databases">
        <authorList>
            <person name="Gilroy R."/>
        </authorList>
    </citation>
    <scope>NUCLEOTIDE SEQUENCE</scope>
    <source>
        <strain evidence="15">ChiHjej9B8-13557</strain>
    </source>
</reference>
<feature type="active site" description="Proton acceptor" evidence="12">
    <location>
        <position position="8"/>
    </location>
</feature>
<evidence type="ECO:0000256" key="13">
    <source>
        <dbReference type="RuleBase" id="RU003657"/>
    </source>
</evidence>
<comment type="subcellular location">
    <subcellularLocation>
        <location evidence="2 12 14">Cytoplasm</location>
    </subcellularLocation>
</comment>
<evidence type="ECO:0000256" key="5">
    <source>
        <dbReference type="ARBA" id="ARBA00012550"/>
    </source>
</evidence>
<evidence type="ECO:0000256" key="11">
    <source>
        <dbReference type="ARBA" id="ARBA00030547"/>
    </source>
</evidence>